<proteinExistence type="predicted"/>
<dbReference type="WBParaSite" id="ES5_v2.g28573.t1">
    <property type="protein sequence ID" value="ES5_v2.g28573.t1"/>
    <property type="gene ID" value="ES5_v2.g28573"/>
</dbReference>
<reference evidence="2" key="1">
    <citation type="submission" date="2022-11" db="UniProtKB">
        <authorList>
            <consortium name="WormBaseParasite"/>
        </authorList>
    </citation>
    <scope>IDENTIFICATION</scope>
</reference>
<protein>
    <submittedName>
        <fullName evidence="2">Uncharacterized protein</fullName>
    </submittedName>
</protein>
<name>A0AC34GFU9_9BILA</name>
<sequence>MSYDEALAILSLVTEHTIRLDLERIVKMDEETQTEGGAVKADMRLPLNLLKSFSMNAIKRKLEACPHRNFGSLEHLQGPALPKPCPHRNFGSLEHLEGPALPKRLQENVPLPSCKHCFEEERIIKVVRHLGGRIKSKLTITSESEEEESSQKRIFPPGHGLIRAEEFDKKIKNTLQIESRALKTISVPSSSGASSGSGEEISTDSTSSMSEMIVEK</sequence>
<dbReference type="Proteomes" id="UP000887579">
    <property type="component" value="Unplaced"/>
</dbReference>
<accession>A0AC34GFU9</accession>
<evidence type="ECO:0000313" key="2">
    <source>
        <dbReference type="WBParaSite" id="ES5_v2.g28573.t1"/>
    </source>
</evidence>
<evidence type="ECO:0000313" key="1">
    <source>
        <dbReference type="Proteomes" id="UP000887579"/>
    </source>
</evidence>
<organism evidence="1 2">
    <name type="scientific">Panagrolaimus sp. ES5</name>
    <dbReference type="NCBI Taxonomy" id="591445"/>
    <lineage>
        <taxon>Eukaryota</taxon>
        <taxon>Metazoa</taxon>
        <taxon>Ecdysozoa</taxon>
        <taxon>Nematoda</taxon>
        <taxon>Chromadorea</taxon>
        <taxon>Rhabditida</taxon>
        <taxon>Tylenchina</taxon>
        <taxon>Panagrolaimomorpha</taxon>
        <taxon>Panagrolaimoidea</taxon>
        <taxon>Panagrolaimidae</taxon>
        <taxon>Panagrolaimus</taxon>
    </lineage>
</organism>